<accession>A0A1G7D0Q6</accession>
<dbReference type="Proteomes" id="UP000198925">
    <property type="component" value="Unassembled WGS sequence"/>
</dbReference>
<dbReference type="InterPro" id="IPR007486">
    <property type="entry name" value="YebE"/>
</dbReference>
<proteinExistence type="predicted"/>
<name>A0A1G7D0Q6_9PROT</name>
<dbReference type="EMBL" id="FMZX01000038">
    <property type="protein sequence ID" value="SDE45148.1"/>
    <property type="molecule type" value="Genomic_DNA"/>
</dbReference>
<evidence type="ECO:0000256" key="1">
    <source>
        <dbReference type="SAM" id="MobiDB-lite"/>
    </source>
</evidence>
<dbReference type="AlphaFoldDB" id="A0A1G7D0Q6"/>
<gene>
    <name evidence="2" type="ORF">SAMN04487779_103816</name>
</gene>
<evidence type="ECO:0000313" key="2">
    <source>
        <dbReference type="EMBL" id="SDE45148.1"/>
    </source>
</evidence>
<dbReference type="InterPro" id="IPR029024">
    <property type="entry name" value="TerB-like"/>
</dbReference>
<organism evidence="2 3">
    <name type="scientific">Belnapia rosea</name>
    <dbReference type="NCBI Taxonomy" id="938405"/>
    <lineage>
        <taxon>Bacteria</taxon>
        <taxon>Pseudomonadati</taxon>
        <taxon>Pseudomonadota</taxon>
        <taxon>Alphaproteobacteria</taxon>
        <taxon>Acetobacterales</taxon>
        <taxon>Roseomonadaceae</taxon>
        <taxon>Belnapia</taxon>
    </lineage>
</organism>
<keyword evidence="3" id="KW-1185">Reference proteome</keyword>
<dbReference type="CDD" id="cd07178">
    <property type="entry name" value="terB_like_YebE"/>
    <property type="match status" value="1"/>
</dbReference>
<feature type="region of interest" description="Disordered" evidence="1">
    <location>
        <begin position="56"/>
        <end position="81"/>
    </location>
</feature>
<sequence length="230" mass="25382">MPLLGATRKVLGATRKAVDTKGVPQMAGAQQVLSRLLTFARNRDGQSHALQQQALGEAAEAELREAPPAPSGRRRRSGPPPQRIIEEALSQKALHAWLQNRHQTLFPLTLNLRSLDAAGRELLVHIMVAAAEADGGIDRDEQGRILEAITATGGEEAERRLLPEALRQPRPLAHLLRQVQETHLSAYAYAASLLTLDQHSRVNQAYLEYLAARLGLPAEVTNSLNRRYRR</sequence>
<dbReference type="SUPFAM" id="SSF158682">
    <property type="entry name" value="TerB-like"/>
    <property type="match status" value="1"/>
</dbReference>
<evidence type="ECO:0000313" key="3">
    <source>
        <dbReference type="Proteomes" id="UP000198925"/>
    </source>
</evidence>
<dbReference type="Pfam" id="PF04391">
    <property type="entry name" value="DUF533"/>
    <property type="match status" value="1"/>
</dbReference>
<protein>
    <submittedName>
        <fullName evidence="2">Uncharacterized protein</fullName>
    </submittedName>
</protein>
<reference evidence="2 3" key="1">
    <citation type="submission" date="2016-10" db="EMBL/GenBank/DDBJ databases">
        <authorList>
            <person name="de Groot N.N."/>
        </authorList>
    </citation>
    <scope>NUCLEOTIDE SEQUENCE [LARGE SCALE GENOMIC DNA]</scope>
    <source>
        <strain evidence="2 3">CPCC 100156</strain>
    </source>
</reference>